<evidence type="ECO:0000256" key="17">
    <source>
        <dbReference type="ARBA" id="ARBA00023931"/>
    </source>
</evidence>
<comment type="caution">
    <text evidence="22">The sequence shown here is derived from an EMBL/GenBank/DDBJ whole genome shotgun (WGS) entry which is preliminary data.</text>
</comment>
<dbReference type="GO" id="GO:0005739">
    <property type="term" value="C:mitochondrion"/>
    <property type="evidence" value="ECO:0007669"/>
    <property type="project" value="TreeGrafter"/>
</dbReference>
<keyword evidence="14" id="KW-0275">Fatty acid biosynthesis</keyword>
<comment type="catalytic activity">
    <reaction evidence="16">
        <text>prostaglandin H2 = (12S)-hydroxy-(5Z,8E,10E)-heptadecatrienoate + malonaldehyde</text>
        <dbReference type="Rhea" id="RHEA:48644"/>
        <dbReference type="ChEBI" id="CHEBI:57405"/>
        <dbReference type="ChEBI" id="CHEBI:90694"/>
        <dbReference type="ChEBI" id="CHEBI:566274"/>
    </reaction>
    <physiologicalReaction direction="left-to-right" evidence="16">
        <dbReference type="Rhea" id="RHEA:48645"/>
    </physiologicalReaction>
</comment>
<feature type="region of interest" description="Disordered" evidence="20">
    <location>
        <begin position="1"/>
        <end position="32"/>
    </location>
</feature>
<protein>
    <recommendedName>
        <fullName evidence="5">Prostaglandin E synthase 2</fullName>
        <ecNumber evidence="4">5.3.99.3</ecNumber>
    </recommendedName>
    <alternativeName>
        <fullName evidence="18">Microsomal prostaglandin E synthase 2</fullName>
    </alternativeName>
</protein>
<dbReference type="OrthoDB" id="423541at2759"/>
<dbReference type="SFLD" id="SFLDG01182">
    <property type="entry name" value="Prostaglandin_E_synthase_like"/>
    <property type="match status" value="1"/>
</dbReference>
<comment type="catalytic activity">
    <reaction evidence="17">
        <text>prostaglandin H2 = prostaglandin E2</text>
        <dbReference type="Rhea" id="RHEA:12893"/>
        <dbReference type="ChEBI" id="CHEBI:57405"/>
        <dbReference type="ChEBI" id="CHEBI:606564"/>
        <dbReference type="EC" id="5.3.99.3"/>
    </reaction>
    <physiologicalReaction direction="left-to-right" evidence="17">
        <dbReference type="Rhea" id="RHEA:12894"/>
    </physiologicalReaction>
</comment>
<dbReference type="SUPFAM" id="SSF52833">
    <property type="entry name" value="Thioredoxin-like"/>
    <property type="match status" value="1"/>
</dbReference>
<comment type="similarity">
    <text evidence="3">Belongs to the GST superfamily.</text>
</comment>
<dbReference type="Pfam" id="PF00462">
    <property type="entry name" value="Glutaredoxin"/>
    <property type="match status" value="1"/>
</dbReference>
<organism evidence="22 23">
    <name type="scientific">Dinothrombium tinctorium</name>
    <dbReference type="NCBI Taxonomy" id="1965070"/>
    <lineage>
        <taxon>Eukaryota</taxon>
        <taxon>Metazoa</taxon>
        <taxon>Ecdysozoa</taxon>
        <taxon>Arthropoda</taxon>
        <taxon>Chelicerata</taxon>
        <taxon>Arachnida</taxon>
        <taxon>Acari</taxon>
        <taxon>Acariformes</taxon>
        <taxon>Trombidiformes</taxon>
        <taxon>Prostigmata</taxon>
        <taxon>Anystina</taxon>
        <taxon>Parasitengona</taxon>
        <taxon>Trombidioidea</taxon>
        <taxon>Trombidiidae</taxon>
        <taxon>Dinothrombium</taxon>
    </lineage>
</organism>
<name>A0A3S4R4B2_9ACAR</name>
<evidence type="ECO:0000256" key="6">
    <source>
        <dbReference type="ARBA" id="ARBA00022501"/>
    </source>
</evidence>
<dbReference type="InterPro" id="IPR034334">
    <property type="entry name" value="PGES2"/>
</dbReference>
<feature type="non-terminal residue" evidence="22">
    <location>
        <position position="345"/>
    </location>
</feature>
<dbReference type="PROSITE" id="PS00195">
    <property type="entry name" value="GLUTAREDOXIN_1"/>
    <property type="match status" value="1"/>
</dbReference>
<evidence type="ECO:0000256" key="13">
    <source>
        <dbReference type="ARBA" id="ARBA00023136"/>
    </source>
</evidence>
<dbReference type="InterPro" id="IPR040079">
    <property type="entry name" value="Glutathione_S-Trfase"/>
</dbReference>
<dbReference type="CDD" id="cd03197">
    <property type="entry name" value="GST_C_mPGES2"/>
    <property type="match status" value="1"/>
</dbReference>
<comment type="function">
    <text evidence="1">Has a glutathione-disulfide oxidoreductase activity in the presence of NADPH and glutathione reductase. Reduces low molecular weight disulfides and proteins.</text>
</comment>
<dbReference type="AlphaFoldDB" id="A0A3S4R4B2"/>
<proteinExistence type="inferred from homology"/>
<keyword evidence="23" id="KW-1185">Reference proteome</keyword>
<evidence type="ECO:0000256" key="11">
    <source>
        <dbReference type="ARBA" id="ARBA00022989"/>
    </source>
</evidence>
<evidence type="ECO:0000256" key="2">
    <source>
        <dbReference type="ARBA" id="ARBA00004702"/>
    </source>
</evidence>
<dbReference type="InterPro" id="IPR036249">
    <property type="entry name" value="Thioredoxin-like_sf"/>
</dbReference>
<keyword evidence="13" id="KW-0472">Membrane</keyword>
<evidence type="ECO:0000259" key="21">
    <source>
        <dbReference type="PROSITE" id="PS50404"/>
    </source>
</evidence>
<evidence type="ECO:0000313" key="23">
    <source>
        <dbReference type="Proteomes" id="UP000285301"/>
    </source>
</evidence>
<evidence type="ECO:0000256" key="9">
    <source>
        <dbReference type="ARBA" id="ARBA00022692"/>
    </source>
</evidence>
<dbReference type="GO" id="GO:0050220">
    <property type="term" value="F:prostaglandin-E synthase activity"/>
    <property type="evidence" value="ECO:0007669"/>
    <property type="project" value="UniProtKB-EC"/>
</dbReference>
<evidence type="ECO:0000256" key="16">
    <source>
        <dbReference type="ARBA" id="ARBA00023930"/>
    </source>
</evidence>
<evidence type="ECO:0000256" key="18">
    <source>
        <dbReference type="ARBA" id="ARBA00031041"/>
    </source>
</evidence>
<dbReference type="STRING" id="1965070.A0A3S4R4B2"/>
<evidence type="ECO:0000256" key="10">
    <source>
        <dbReference type="ARBA" id="ARBA00022832"/>
    </source>
</evidence>
<dbReference type="PANTHER" id="PTHR12782:SF5">
    <property type="entry name" value="PROSTAGLANDIN E SYNTHASE 2"/>
    <property type="match status" value="1"/>
</dbReference>
<comment type="subcellular location">
    <subcellularLocation>
        <location evidence="19">Endomembrane system</location>
        <topology evidence="19">Single-pass membrane protein</topology>
    </subcellularLocation>
</comment>
<dbReference type="GO" id="GO:0012505">
    <property type="term" value="C:endomembrane system"/>
    <property type="evidence" value="ECO:0007669"/>
    <property type="project" value="UniProtKB-SubCell"/>
</dbReference>
<dbReference type="SFLD" id="SFLDS00019">
    <property type="entry name" value="Glutathione_Transferase_(cytos"/>
    <property type="match status" value="1"/>
</dbReference>
<evidence type="ECO:0000256" key="12">
    <source>
        <dbReference type="ARBA" id="ARBA00023098"/>
    </source>
</evidence>
<accession>A0A3S4R4B2</accession>
<evidence type="ECO:0000256" key="8">
    <source>
        <dbReference type="ARBA" id="ARBA00022585"/>
    </source>
</evidence>
<feature type="compositionally biased region" description="Polar residues" evidence="20">
    <location>
        <begin position="1"/>
        <end position="14"/>
    </location>
</feature>
<evidence type="ECO:0000256" key="15">
    <source>
        <dbReference type="ARBA" id="ARBA00023235"/>
    </source>
</evidence>
<dbReference type="PANTHER" id="PTHR12782">
    <property type="entry name" value="MICROSOMAL PROSTAGLANDIN E SYNTHASE-2"/>
    <property type="match status" value="1"/>
</dbReference>
<evidence type="ECO:0000256" key="3">
    <source>
        <dbReference type="ARBA" id="ARBA00007409"/>
    </source>
</evidence>
<dbReference type="EC" id="5.3.99.3" evidence="4"/>
<keyword evidence="9" id="KW-0812">Transmembrane</keyword>
<dbReference type="EMBL" id="NCKU01001719">
    <property type="protein sequence ID" value="RWS11411.1"/>
    <property type="molecule type" value="Genomic_DNA"/>
</dbReference>
<keyword evidence="7" id="KW-0444">Lipid biosynthesis</keyword>
<reference evidence="22 23" key="1">
    <citation type="journal article" date="2018" name="Gigascience">
        <title>Genomes of trombidid mites reveal novel predicted allergens and laterally-transferred genes associated with secondary metabolism.</title>
        <authorList>
            <person name="Dong X."/>
            <person name="Chaisiri K."/>
            <person name="Xia D."/>
            <person name="Armstrong S.D."/>
            <person name="Fang Y."/>
            <person name="Donnelly M.J."/>
            <person name="Kadowaki T."/>
            <person name="McGarry J.W."/>
            <person name="Darby A.C."/>
            <person name="Makepeace B.L."/>
        </authorList>
    </citation>
    <scope>NUCLEOTIDE SEQUENCE [LARGE SCALE GENOMIC DNA]</scope>
    <source>
        <strain evidence="22">UoL-WK</strain>
    </source>
</reference>
<evidence type="ECO:0000313" key="22">
    <source>
        <dbReference type="EMBL" id="RWS11411.1"/>
    </source>
</evidence>
<dbReference type="PROSITE" id="PS51354">
    <property type="entry name" value="GLUTAREDOXIN_2"/>
    <property type="match status" value="1"/>
</dbReference>
<evidence type="ECO:0000256" key="20">
    <source>
        <dbReference type="SAM" id="MobiDB-lite"/>
    </source>
</evidence>
<keyword evidence="15" id="KW-0413">Isomerase</keyword>
<keyword evidence="11" id="KW-1133">Transmembrane helix</keyword>
<dbReference type="InterPro" id="IPR004045">
    <property type="entry name" value="Glutathione_S-Trfase_N"/>
</dbReference>
<evidence type="ECO:0000256" key="7">
    <source>
        <dbReference type="ARBA" id="ARBA00022516"/>
    </source>
</evidence>
<keyword evidence="8" id="KW-0643">Prostaglandin biosynthesis</keyword>
<evidence type="ECO:0000256" key="4">
    <source>
        <dbReference type="ARBA" id="ARBA00012203"/>
    </source>
</evidence>
<dbReference type="UniPathway" id="UPA00662"/>
<dbReference type="InterPro" id="IPR034335">
    <property type="entry name" value="PGES2_C"/>
</dbReference>
<comment type="pathway">
    <text evidence="2">Lipid metabolism; prostaglandin biosynthesis.</text>
</comment>
<dbReference type="InterPro" id="IPR011767">
    <property type="entry name" value="GLR_AS"/>
</dbReference>
<dbReference type="PROSITE" id="PS50404">
    <property type="entry name" value="GST_NTER"/>
    <property type="match status" value="1"/>
</dbReference>
<evidence type="ECO:0000256" key="19">
    <source>
        <dbReference type="ARBA" id="ARBA00037847"/>
    </source>
</evidence>
<evidence type="ECO:0000256" key="1">
    <source>
        <dbReference type="ARBA" id="ARBA00002549"/>
    </source>
</evidence>
<feature type="domain" description="GST N-terminal" evidence="21">
    <location>
        <begin position="57"/>
        <end position="139"/>
    </location>
</feature>
<dbReference type="SUPFAM" id="SSF47616">
    <property type="entry name" value="GST C-terminal domain-like"/>
    <property type="match status" value="1"/>
</dbReference>
<sequence length="345" mass="39716">MCSQPSFTNAVQTKTESKQAGVKPKSSGLGGGLLPRNALRNIQISRHVVGQTYVEDTHFTLFQYQTCPFCCKVRAFLDYYGIPYNVIEVNPVFRQQLKFSNYRKVPILIVDKRGEEHLLQLNDSSLIISVLTSYFLYTNGSKDIISILKSFPSPKQTSQEIDRYLIMTLNKPDSKKLKEMLEERKWREWADNVLVHTLSPNIYRTLPESFQSFRYFAKVGYWDEYFGALQKLVSVNLGAFAMLFIGRKLKKKYKLKDDVRESLYDACRVWLNAIGSERVFMGGEKANLADLAVFGLLQSIEGCQAFEDAVKNTKIDSWFYTMKESCKNSSGHEHLADCFKRNHTY</sequence>
<evidence type="ECO:0000256" key="5">
    <source>
        <dbReference type="ARBA" id="ARBA00019474"/>
    </source>
</evidence>
<evidence type="ECO:0000256" key="14">
    <source>
        <dbReference type="ARBA" id="ARBA00023160"/>
    </source>
</evidence>
<dbReference type="GO" id="GO:0001516">
    <property type="term" value="P:prostaglandin biosynthetic process"/>
    <property type="evidence" value="ECO:0007669"/>
    <property type="project" value="UniProtKB-UniPathway"/>
</dbReference>
<dbReference type="SFLD" id="SFLDG01203">
    <property type="entry name" value="Prostaglandin_E_synthase_like1"/>
    <property type="match status" value="1"/>
</dbReference>
<dbReference type="Proteomes" id="UP000285301">
    <property type="component" value="Unassembled WGS sequence"/>
</dbReference>
<keyword evidence="12" id="KW-0443">Lipid metabolism</keyword>
<keyword evidence="10" id="KW-0276">Fatty acid metabolism</keyword>
<dbReference type="Gene3D" id="1.20.1050.10">
    <property type="match status" value="1"/>
</dbReference>
<keyword evidence="6" id="KW-0644">Prostaglandin metabolism</keyword>
<dbReference type="InterPro" id="IPR036282">
    <property type="entry name" value="Glutathione-S-Trfase_C_sf"/>
</dbReference>
<dbReference type="InterPro" id="IPR002109">
    <property type="entry name" value="Glutaredoxin"/>
</dbReference>
<dbReference type="Gene3D" id="3.40.30.10">
    <property type="entry name" value="Glutaredoxin"/>
    <property type="match status" value="1"/>
</dbReference>
<gene>
    <name evidence="22" type="ORF">B4U79_05805</name>
</gene>